<keyword evidence="3" id="KW-1185">Reference proteome</keyword>
<dbReference type="PRINTS" id="PR00069">
    <property type="entry name" value="ALDKETRDTASE"/>
</dbReference>
<dbReference type="FunFam" id="3.20.20.100:FF:000023">
    <property type="entry name" value="aldose reductase"/>
    <property type="match status" value="1"/>
</dbReference>
<protein>
    <submittedName>
        <fullName evidence="2">Aldose reductase-like</fullName>
    </submittedName>
</protein>
<dbReference type="InterPro" id="IPR044488">
    <property type="entry name" value="AKR2E"/>
</dbReference>
<dbReference type="Gene3D" id="3.20.20.100">
    <property type="entry name" value="NADP-dependent oxidoreductase domain"/>
    <property type="match status" value="2"/>
</dbReference>
<proteinExistence type="predicted"/>
<dbReference type="InterPro" id="IPR036812">
    <property type="entry name" value="NAD(P)_OxRdtase_dom_sf"/>
</dbReference>
<name>A0A482W9V6_ASBVE</name>
<evidence type="ECO:0000313" key="2">
    <source>
        <dbReference type="EMBL" id="RZC41293.1"/>
    </source>
</evidence>
<organism evidence="2 3">
    <name type="scientific">Asbolus verrucosus</name>
    <name type="common">Desert ironclad beetle</name>
    <dbReference type="NCBI Taxonomy" id="1661398"/>
    <lineage>
        <taxon>Eukaryota</taxon>
        <taxon>Metazoa</taxon>
        <taxon>Ecdysozoa</taxon>
        <taxon>Arthropoda</taxon>
        <taxon>Hexapoda</taxon>
        <taxon>Insecta</taxon>
        <taxon>Pterygota</taxon>
        <taxon>Neoptera</taxon>
        <taxon>Endopterygota</taxon>
        <taxon>Coleoptera</taxon>
        <taxon>Polyphaga</taxon>
        <taxon>Cucujiformia</taxon>
        <taxon>Tenebrionidae</taxon>
        <taxon>Pimeliinae</taxon>
        <taxon>Asbolus</taxon>
    </lineage>
</organism>
<dbReference type="AlphaFoldDB" id="A0A482W9V6"/>
<comment type="caution">
    <text evidence="2">The sequence shown here is derived from an EMBL/GenBank/DDBJ whole genome shotgun (WGS) entry which is preliminary data.</text>
</comment>
<evidence type="ECO:0000259" key="1">
    <source>
        <dbReference type="Pfam" id="PF00248"/>
    </source>
</evidence>
<dbReference type="PROSITE" id="PS00062">
    <property type="entry name" value="ALDOKETO_REDUCTASE_2"/>
    <property type="match status" value="1"/>
</dbReference>
<dbReference type="GO" id="GO:0016491">
    <property type="term" value="F:oxidoreductase activity"/>
    <property type="evidence" value="ECO:0007669"/>
    <property type="project" value="InterPro"/>
</dbReference>
<accession>A0A482W9V6</accession>
<dbReference type="Pfam" id="PF00248">
    <property type="entry name" value="Aldo_ket_red"/>
    <property type="match status" value="2"/>
</dbReference>
<dbReference type="InterPro" id="IPR020471">
    <property type="entry name" value="AKR"/>
</dbReference>
<feature type="domain" description="NADP-dependent oxidoreductase" evidence="1">
    <location>
        <begin position="19"/>
        <end position="290"/>
    </location>
</feature>
<sequence>MVPSLKLNNGLEMPVVGLGTYKSEKGKVEQAVRDAIDAGYRHFDCAWFYGNEHEVGVALREKIKEGAVKREDLFITSKLWNNFHAKDRVVPMLKETLNSFKLDYIDLYLIHWPFGFKENASLWPISEGEAAFSDIDYLETWEGMEECVRQGLTKSIGVSNFSEEQIERILKNCQIKPVANQVEVNPNLNQKKLIQFCKERDIVITGYCPLGRSEYAGMPGFPDPTIFDPKVAEIGKKYNKTPAQVVLNYLISLGITVVPKSVTKSRIIENINVFDFKLDTEDVAYLDSCNKNQRVCPLSEIEKAVKLAIDSGYRHFDCAWIYGNEAEVGRAIKTKIKEKVIRRDEVFVTTKLWNNFHQRNKVVEMLQRSLVAMNLCYVDLYLIHWPIGFKETSKTLPLNEGKDAYSDVDYLETWQGMEDCVSSGYARSIGLANFNSEQIERVLKHAKFKPVILQIEVHPYFNQKRLIQFCKERDIIVTGYCPLGINELSGMPGFPERTILDAKIHQIAKKYNKTAAQVVLNYLVNTYLLCLLHICFCQVSLGVCVVTKSVTKVRIMEYINIFDFILNQEDVAYLDSCNKNQRICPFSAFTDHKYYPFTAKDE</sequence>
<dbReference type="EMBL" id="QDEB01018661">
    <property type="protein sequence ID" value="RZC41293.1"/>
    <property type="molecule type" value="Genomic_DNA"/>
</dbReference>
<reference evidence="2 3" key="1">
    <citation type="submission" date="2017-03" db="EMBL/GenBank/DDBJ databases">
        <title>Genome of the blue death feigning beetle - Asbolus verrucosus.</title>
        <authorList>
            <person name="Rider S.D."/>
        </authorList>
    </citation>
    <scope>NUCLEOTIDE SEQUENCE [LARGE SCALE GENOMIC DNA]</scope>
    <source>
        <strain evidence="2">Butters</strain>
        <tissue evidence="2">Head and leg muscle</tissue>
    </source>
</reference>
<dbReference type="PROSITE" id="PS00063">
    <property type="entry name" value="ALDOKETO_REDUCTASE_3"/>
    <property type="match status" value="1"/>
</dbReference>
<dbReference type="Proteomes" id="UP000292052">
    <property type="component" value="Unassembled WGS sequence"/>
</dbReference>
<dbReference type="STRING" id="1661398.A0A482W9V6"/>
<dbReference type="OrthoDB" id="416253at2759"/>
<dbReference type="PANTHER" id="PTHR11732">
    <property type="entry name" value="ALDO/KETO REDUCTASE"/>
    <property type="match status" value="1"/>
</dbReference>
<gene>
    <name evidence="2" type="ORF">BDFB_000606</name>
</gene>
<dbReference type="InterPro" id="IPR018170">
    <property type="entry name" value="Aldo/ket_reductase_CS"/>
</dbReference>
<dbReference type="CDD" id="cd19116">
    <property type="entry name" value="AKR_AKR2E1-5"/>
    <property type="match status" value="1"/>
</dbReference>
<dbReference type="SUPFAM" id="SSF51430">
    <property type="entry name" value="NAD(P)-linked oxidoreductase"/>
    <property type="match status" value="2"/>
</dbReference>
<dbReference type="PROSITE" id="PS00798">
    <property type="entry name" value="ALDOKETO_REDUCTASE_1"/>
    <property type="match status" value="2"/>
</dbReference>
<feature type="domain" description="NADP-dependent oxidoreductase" evidence="1">
    <location>
        <begin position="299"/>
        <end position="578"/>
    </location>
</feature>
<dbReference type="InterPro" id="IPR023210">
    <property type="entry name" value="NADP_OxRdtase_dom"/>
</dbReference>
<evidence type="ECO:0000313" key="3">
    <source>
        <dbReference type="Proteomes" id="UP000292052"/>
    </source>
</evidence>